<evidence type="ECO:0000313" key="2">
    <source>
        <dbReference type="Proteomes" id="UP000693946"/>
    </source>
</evidence>
<keyword evidence="2" id="KW-1185">Reference proteome</keyword>
<organism evidence="1 2">
    <name type="scientific">Solea senegalensis</name>
    <name type="common">Senegalese sole</name>
    <dbReference type="NCBI Taxonomy" id="28829"/>
    <lineage>
        <taxon>Eukaryota</taxon>
        <taxon>Metazoa</taxon>
        <taxon>Chordata</taxon>
        <taxon>Craniata</taxon>
        <taxon>Vertebrata</taxon>
        <taxon>Euteleostomi</taxon>
        <taxon>Actinopterygii</taxon>
        <taxon>Neopterygii</taxon>
        <taxon>Teleostei</taxon>
        <taxon>Neoteleostei</taxon>
        <taxon>Acanthomorphata</taxon>
        <taxon>Carangaria</taxon>
        <taxon>Pleuronectiformes</taxon>
        <taxon>Pleuronectoidei</taxon>
        <taxon>Soleidae</taxon>
        <taxon>Solea</taxon>
    </lineage>
</organism>
<reference evidence="1 2" key="1">
    <citation type="journal article" date="2021" name="Sci. Rep.">
        <title>Chromosome anchoring in Senegalese sole (Solea senegalensis) reveals sex-associated markers and genome rearrangements in flatfish.</title>
        <authorList>
            <person name="Guerrero-Cozar I."/>
            <person name="Gomez-Garrido J."/>
            <person name="Berbel C."/>
            <person name="Martinez-Blanch J.F."/>
            <person name="Alioto T."/>
            <person name="Claros M.G."/>
            <person name="Gagnaire P.A."/>
            <person name="Manchado M."/>
        </authorList>
    </citation>
    <scope>NUCLEOTIDE SEQUENCE [LARGE SCALE GENOMIC DNA]</scope>
    <source>
        <strain evidence="1">Sse05_10M</strain>
    </source>
</reference>
<evidence type="ECO:0000313" key="1">
    <source>
        <dbReference type="EMBL" id="KAG7515022.1"/>
    </source>
</evidence>
<comment type="caution">
    <text evidence="1">The sequence shown here is derived from an EMBL/GenBank/DDBJ whole genome shotgun (WGS) entry which is preliminary data.</text>
</comment>
<protein>
    <submittedName>
        <fullName evidence="1">Uncharacterized protein</fullName>
    </submittedName>
</protein>
<accession>A0AAV6SEE8</accession>
<dbReference type="AlphaFoldDB" id="A0AAV6SEE8"/>
<gene>
    <name evidence="1" type="ORF">JOB18_047893</name>
</gene>
<name>A0AAV6SEE8_SOLSE</name>
<dbReference type="Proteomes" id="UP000693946">
    <property type="component" value="Linkage Group LG14"/>
</dbReference>
<sequence length="86" mass="9711">MSNSRTLYLCLTADQQSVEERVKSKVPFHSNVIKRGGNGIVPAADVEQHQINGSQQHLQIRKQEMYTIPFFLKMVLNICSTDGCMT</sequence>
<proteinExistence type="predicted"/>
<dbReference type="EMBL" id="JAGKHQ010000006">
    <property type="protein sequence ID" value="KAG7515022.1"/>
    <property type="molecule type" value="Genomic_DNA"/>
</dbReference>